<keyword evidence="3" id="KW-1185">Reference proteome</keyword>
<dbReference type="AlphaFoldDB" id="A0A0N7YLF3"/>
<feature type="compositionally biased region" description="Basic residues" evidence="1">
    <location>
        <begin position="239"/>
        <end position="255"/>
    </location>
</feature>
<protein>
    <submittedName>
        <fullName evidence="2">Uncharacterized protein</fullName>
    </submittedName>
</protein>
<dbReference type="RefSeq" id="WP_042154428.1">
    <property type="nucleotide sequence ID" value="NZ_BBNO01000004.1"/>
</dbReference>
<comment type="caution">
    <text evidence="2">The sequence shown here is derived from an EMBL/GenBank/DDBJ whole genome shotgun (WGS) entry which is preliminary data.</text>
</comment>
<proteinExistence type="predicted"/>
<evidence type="ECO:0000313" key="3">
    <source>
        <dbReference type="Proteomes" id="UP000048965"/>
    </source>
</evidence>
<feature type="compositionally biased region" description="Acidic residues" evidence="1">
    <location>
        <begin position="181"/>
        <end position="193"/>
    </location>
</feature>
<organism evidence="2 3">
    <name type="scientific">Streptomyces lydicamycinicus</name>
    <dbReference type="NCBI Taxonomy" id="1546107"/>
    <lineage>
        <taxon>Bacteria</taxon>
        <taxon>Bacillati</taxon>
        <taxon>Actinomycetota</taxon>
        <taxon>Actinomycetes</taxon>
        <taxon>Kitasatosporales</taxon>
        <taxon>Streptomycetaceae</taxon>
        <taxon>Streptomyces</taxon>
    </lineage>
</organism>
<feature type="compositionally biased region" description="Low complexity" evidence="1">
    <location>
        <begin position="160"/>
        <end position="169"/>
    </location>
</feature>
<name>A0A0N7YLF3_9ACTN</name>
<accession>A0A0N7YLF3</accession>
<dbReference type="Proteomes" id="UP000048965">
    <property type="component" value="Unassembled WGS sequence"/>
</dbReference>
<feature type="region of interest" description="Disordered" evidence="1">
    <location>
        <begin position="154"/>
        <end position="255"/>
    </location>
</feature>
<reference evidence="3" key="1">
    <citation type="submission" date="2014-09" db="EMBL/GenBank/DDBJ databases">
        <title>Whole genome shotgun sequence of Streptomyces sp. NBRC 110027.</title>
        <authorList>
            <person name="Komaki H."/>
            <person name="Ichikawa N."/>
            <person name="Katano-Makiyama Y."/>
            <person name="Hosoyama A."/>
            <person name="Hashimoto M."/>
            <person name="Uohara A."/>
            <person name="Kitahashi Y."/>
            <person name="Ohji S."/>
            <person name="Kimura A."/>
            <person name="Yamazoe A."/>
            <person name="Igarashi Y."/>
            <person name="Fujita N."/>
        </authorList>
    </citation>
    <scope>NUCLEOTIDE SEQUENCE [LARGE SCALE GENOMIC DNA]</scope>
    <source>
        <strain evidence="3">NBRC 110027</strain>
    </source>
</reference>
<reference evidence="2 3" key="2">
    <citation type="journal article" date="2015" name="Stand. Genomic Sci.">
        <title>Draft genome sequence of marine-derived Streptomyces sp. TP-A0598, a producer of anti-MRSA antibiotic lydicamycins.</title>
        <authorList>
            <person name="Komaki H."/>
            <person name="Ichikawa N."/>
            <person name="Hosoyama A."/>
            <person name="Fujita N."/>
            <person name="Igarashi Y."/>
        </authorList>
    </citation>
    <scope>NUCLEOTIDE SEQUENCE [LARGE SCALE GENOMIC DNA]</scope>
    <source>
        <strain evidence="2 3">NBRC 110027</strain>
    </source>
</reference>
<gene>
    <name evidence="2" type="ORF">TPA0598_04_02870</name>
</gene>
<evidence type="ECO:0000256" key="1">
    <source>
        <dbReference type="SAM" id="MobiDB-lite"/>
    </source>
</evidence>
<sequence>MLITDAAVRETAATLAQSLGGDWILDPEAPADGAAHLISSDGRAISFRPIFGGATVQLWITGNAAPTLLDDATPAELAAHEAHIAARLPEGHRYNKATTLVTDDEEDPAVIILRTLEDHLLPAFEYKPRYVGHRPWIDLFDNALAAVTAERGALPAATDEAQPVATAEPAPAPEPGPEAVAEPEPETEPEVDPATERSPQSQEPAGEDHSDDAPTPADESQRGDAPAGGDTQPEAAPNRRPRKRTSKRRPKASSN</sequence>
<dbReference type="OrthoDB" id="4212723at2"/>
<evidence type="ECO:0000313" key="2">
    <source>
        <dbReference type="EMBL" id="GAO08651.1"/>
    </source>
</evidence>
<dbReference type="EMBL" id="BBNO01000004">
    <property type="protein sequence ID" value="GAO08651.1"/>
    <property type="molecule type" value="Genomic_DNA"/>
</dbReference>